<evidence type="ECO:0000313" key="2">
    <source>
        <dbReference type="EMBL" id="MBC9206829.1"/>
    </source>
</evidence>
<protein>
    <submittedName>
        <fullName evidence="2">Uncharacterized protein</fullName>
    </submittedName>
</protein>
<dbReference type="RefSeq" id="WP_187783996.1">
    <property type="nucleotide sequence ID" value="NZ_JACTVA010000010.1"/>
</dbReference>
<reference evidence="2 3" key="1">
    <citation type="journal article" date="2013" name="Int. J. Syst. Evol. Microbiol.">
        <title>Roseomonas aerophila sp. nov., isolated from air.</title>
        <authorList>
            <person name="Kim S.J."/>
            <person name="Weon H.Y."/>
            <person name="Ahn J.H."/>
            <person name="Hong S.B."/>
            <person name="Seok S.J."/>
            <person name="Whang K.S."/>
            <person name="Kwon S.W."/>
        </authorList>
    </citation>
    <scope>NUCLEOTIDE SEQUENCE [LARGE SCALE GENOMIC DNA]</scope>
    <source>
        <strain evidence="2 3">NBRC 108923</strain>
    </source>
</reference>
<accession>A0ABR7RKI8</accession>
<keyword evidence="3" id="KW-1185">Reference proteome</keyword>
<feature type="region of interest" description="Disordered" evidence="1">
    <location>
        <begin position="19"/>
        <end position="42"/>
    </location>
</feature>
<evidence type="ECO:0000313" key="3">
    <source>
        <dbReference type="Proteomes" id="UP000626026"/>
    </source>
</evidence>
<proteinExistence type="predicted"/>
<dbReference type="EMBL" id="JACTVA010000010">
    <property type="protein sequence ID" value="MBC9206829.1"/>
    <property type="molecule type" value="Genomic_DNA"/>
</dbReference>
<evidence type="ECO:0000256" key="1">
    <source>
        <dbReference type="SAM" id="MobiDB-lite"/>
    </source>
</evidence>
<comment type="caution">
    <text evidence="2">The sequence shown here is derived from an EMBL/GenBank/DDBJ whole genome shotgun (WGS) entry which is preliminary data.</text>
</comment>
<sequence>MCDVATGAVVVGGAIAGAAAGSGSKKSSATSTSSPWGPQATHLDNAFNGASAQYDAQLGRPAWEATNPTAAGFNATQQEGAALAADYGRGAGGALSTGVANQAGALMGAGTNYLQNAGALAQNGAGQANGMASGVLSQAATGQPMGSSGVAGSSGLAGQQGALSTATALAAQGQTNLNPSIQQAAAGYVNSDLVNGQVDAATRDVARTLGEETLPGLNARAMAGGNINSARAGAAEAVARRGAEDRAADISSGIRNNAYNTGVNAALTANAQQNNLALTANAQSAAAAGALSNLGENQRQFDTSTRVGAAQSLGALDTSNRSLDSQTRLAANSQLGDATSLGFQGAQLAGALTDANAGRIGAQGDLQQAEAQRLIDQNRTQYYAQEQSNQAALQNYYGIVGAGNWGNSTTQTTATPGPGVLGGALGGAAGAYGLYNSFGASAAGGAGGSTSGGALSLGKLFSGTADGGSKGALYRGA</sequence>
<name>A0ABR7RKI8_9PROT</name>
<organism evidence="2 3">
    <name type="scientific">Teichococcus aerophilus</name>
    <dbReference type="NCBI Taxonomy" id="1224513"/>
    <lineage>
        <taxon>Bacteria</taxon>
        <taxon>Pseudomonadati</taxon>
        <taxon>Pseudomonadota</taxon>
        <taxon>Alphaproteobacteria</taxon>
        <taxon>Acetobacterales</taxon>
        <taxon>Roseomonadaceae</taxon>
        <taxon>Roseomonas</taxon>
    </lineage>
</organism>
<dbReference type="Proteomes" id="UP000626026">
    <property type="component" value="Unassembled WGS sequence"/>
</dbReference>
<feature type="compositionally biased region" description="Low complexity" evidence="1">
    <location>
        <begin position="19"/>
        <end position="34"/>
    </location>
</feature>
<gene>
    <name evidence="2" type="ORF">IBL26_08270</name>
</gene>